<organism evidence="2 3">
    <name type="scientific">Algoriphagus halophilus</name>
    <dbReference type="NCBI Taxonomy" id="226505"/>
    <lineage>
        <taxon>Bacteria</taxon>
        <taxon>Pseudomonadati</taxon>
        <taxon>Bacteroidota</taxon>
        <taxon>Cytophagia</taxon>
        <taxon>Cytophagales</taxon>
        <taxon>Cyclobacteriaceae</taxon>
        <taxon>Algoriphagus</taxon>
    </lineage>
</organism>
<keyword evidence="1" id="KW-0472">Membrane</keyword>
<proteinExistence type="predicted"/>
<dbReference type="Proteomes" id="UP000185221">
    <property type="component" value="Unassembled WGS sequence"/>
</dbReference>
<evidence type="ECO:0000313" key="2">
    <source>
        <dbReference type="EMBL" id="SIO01693.1"/>
    </source>
</evidence>
<dbReference type="AlphaFoldDB" id="A0A1N6G2G7"/>
<evidence type="ECO:0000256" key="1">
    <source>
        <dbReference type="SAM" id="Phobius"/>
    </source>
</evidence>
<feature type="transmembrane region" description="Helical" evidence="1">
    <location>
        <begin position="21"/>
        <end position="42"/>
    </location>
</feature>
<dbReference type="Pfam" id="PF19578">
    <property type="entry name" value="DUF6090"/>
    <property type="match status" value="1"/>
</dbReference>
<keyword evidence="1" id="KW-0812">Transmembrane</keyword>
<accession>A0A1N6G2G7</accession>
<sequence>MLKFFRQIRKKLMEQNKIRSYILYALGEIFLVVIGILIALQVNNWNESRKTMKKEQTSLKKIAQNLQEDIDLLQEIIQEDSTIYENLSKLSNQIMDANSVDDLDPSSSARFRVPLFYPNQSAFENLLSSGQIEIIQNDSLTQRLQLYYRSIKIIQEGTDFSLRNYSRDIEKFFMEFDHVRDHPKLKKKAIAAYRDDPFLLNSLYYKNGLILRQISNYSKIMVEAQGILALIENEISS</sequence>
<dbReference type="EMBL" id="FSRC01000002">
    <property type="protein sequence ID" value="SIO01693.1"/>
    <property type="molecule type" value="Genomic_DNA"/>
</dbReference>
<protein>
    <submittedName>
        <fullName evidence="2">Uncharacterized protein</fullName>
    </submittedName>
</protein>
<dbReference type="STRING" id="226505.SAMN05444394_2916"/>
<gene>
    <name evidence="2" type="ORF">SAMN05444394_2916</name>
</gene>
<name>A0A1N6G2G7_9BACT</name>
<keyword evidence="1" id="KW-1133">Transmembrane helix</keyword>
<evidence type="ECO:0000313" key="3">
    <source>
        <dbReference type="Proteomes" id="UP000185221"/>
    </source>
</evidence>
<dbReference type="InterPro" id="IPR045749">
    <property type="entry name" value="DUF6090"/>
</dbReference>
<reference evidence="3" key="1">
    <citation type="submission" date="2016-11" db="EMBL/GenBank/DDBJ databases">
        <authorList>
            <person name="Varghese N."/>
            <person name="Submissions S."/>
        </authorList>
    </citation>
    <scope>NUCLEOTIDE SEQUENCE [LARGE SCALE GENOMIC DNA]</scope>
    <source>
        <strain evidence="3">DSM 15292</strain>
    </source>
</reference>
<keyword evidence="3" id="KW-1185">Reference proteome</keyword>